<dbReference type="Pfam" id="PF00591">
    <property type="entry name" value="Glycos_transf_3"/>
    <property type="match status" value="1"/>
</dbReference>
<evidence type="ECO:0000256" key="3">
    <source>
        <dbReference type="ARBA" id="ARBA00022676"/>
    </source>
</evidence>
<evidence type="ECO:0000256" key="5">
    <source>
        <dbReference type="ARBA" id="ARBA00022822"/>
    </source>
</evidence>
<dbReference type="OrthoDB" id="9806430at2"/>
<evidence type="ECO:0000259" key="11">
    <source>
        <dbReference type="Pfam" id="PF02885"/>
    </source>
</evidence>
<keyword evidence="5 9" id="KW-0822">Tryptophan biosynthesis</keyword>
<sequence length="339" mass="36853">MDMREILHRISEGENLSAEDMYRALEEIVDGGATDAQIGAFIMGTKMKGETIDEIEGAGRFFRERATRVEVSAPDELVDTCGTGGDKSGTFNVSTVTAFVVAGAGIRVAKHGNRSVSSRCGSADFLEQTGAKIDLPAEKVARMIEEIGIGFMFAPLFHPAMKRVIGPRREVGVRSIFNLVGPLSNPAGAKRQILGVFSDKLVDKLSQVLNRLGIIKAFVVHGKDGIDEVSISDATLIGEVDRGEVKLYEFIPEELGIQRKELAQICITSPEESFRVGFSVLEGEEGPHRDIVLLNATFGILASGKVEDRKVALEMARESIDSGKAKRKLEEFIELSNKL</sequence>
<comment type="similarity">
    <text evidence="9">Belongs to the anthranilate phosphoribosyltransferase family.</text>
</comment>
<dbReference type="PANTHER" id="PTHR43285">
    <property type="entry name" value="ANTHRANILATE PHOSPHORIBOSYLTRANSFERASE"/>
    <property type="match status" value="1"/>
</dbReference>
<evidence type="ECO:0000256" key="7">
    <source>
        <dbReference type="ARBA" id="ARBA00052328"/>
    </source>
</evidence>
<evidence type="ECO:0000313" key="12">
    <source>
        <dbReference type="EMBL" id="RLJ71055.1"/>
    </source>
</evidence>
<keyword evidence="3 9" id="KW-0328">Glycosyltransferase</keyword>
<comment type="caution">
    <text evidence="9">Lacks conserved residue(s) required for the propagation of feature annotation.</text>
</comment>
<feature type="binding site" evidence="9">
    <location>
        <position position="168"/>
    </location>
    <ligand>
        <name>anthranilate</name>
        <dbReference type="ChEBI" id="CHEBI:16567"/>
        <label>2</label>
    </ligand>
</feature>
<feature type="binding site" evidence="9">
    <location>
        <position position="228"/>
    </location>
    <ligand>
        <name>Mg(2+)</name>
        <dbReference type="ChEBI" id="CHEBI:18420"/>
        <label>1</label>
    </ligand>
</feature>
<reference evidence="12 13" key="1">
    <citation type="submission" date="2018-10" db="EMBL/GenBank/DDBJ databases">
        <title>Genomic Encyclopedia of Archaeal and Bacterial Type Strains, Phase II (KMG-II): from individual species to whole genera.</title>
        <authorList>
            <person name="Goeker M."/>
        </authorList>
    </citation>
    <scope>NUCLEOTIDE SEQUENCE [LARGE SCALE GENOMIC DNA]</scope>
    <source>
        <strain evidence="12 13">DSM 16510</strain>
    </source>
</reference>
<evidence type="ECO:0000256" key="4">
    <source>
        <dbReference type="ARBA" id="ARBA00022679"/>
    </source>
</evidence>
<proteinExistence type="inferred from homology"/>
<feature type="binding site" evidence="9">
    <location>
        <position position="227"/>
    </location>
    <ligand>
        <name>Mg(2+)</name>
        <dbReference type="ChEBI" id="CHEBI:18420"/>
        <label>2</label>
    </ligand>
</feature>
<dbReference type="Gene3D" id="1.20.970.10">
    <property type="entry name" value="Transferase, Pyrimidine Nucleoside Phosphorylase, Chain C"/>
    <property type="match status" value="1"/>
</dbReference>
<dbReference type="InterPro" id="IPR005940">
    <property type="entry name" value="Anthranilate_Pribosyl_Tfrase"/>
</dbReference>
<evidence type="ECO:0000313" key="13">
    <source>
        <dbReference type="Proteomes" id="UP000267841"/>
    </source>
</evidence>
<keyword evidence="2 9" id="KW-0028">Amino-acid biosynthesis</keyword>
<dbReference type="Proteomes" id="UP000267841">
    <property type="component" value="Unassembled WGS sequence"/>
</dbReference>
<feature type="binding site" evidence="9">
    <location>
        <begin position="85"/>
        <end position="86"/>
    </location>
    <ligand>
        <name>5-phospho-alpha-D-ribose 1-diphosphate</name>
        <dbReference type="ChEBI" id="CHEBI:58017"/>
    </ligand>
</feature>
<dbReference type="Pfam" id="PF02885">
    <property type="entry name" value="Glycos_trans_3N"/>
    <property type="match status" value="1"/>
</dbReference>
<evidence type="ECO:0000259" key="10">
    <source>
        <dbReference type="Pfam" id="PF00591"/>
    </source>
</evidence>
<feature type="binding site" evidence="9">
    <location>
        <position position="82"/>
    </location>
    <ligand>
        <name>5-phospho-alpha-D-ribose 1-diphosphate</name>
        <dbReference type="ChEBI" id="CHEBI:58017"/>
    </ligand>
</feature>
<evidence type="ECO:0000256" key="1">
    <source>
        <dbReference type="ARBA" id="ARBA00004907"/>
    </source>
</evidence>
<feature type="binding site" evidence="9">
    <location>
        <position position="122"/>
    </location>
    <ligand>
        <name>5-phospho-alpha-D-ribose 1-diphosphate</name>
        <dbReference type="ChEBI" id="CHEBI:58017"/>
    </ligand>
</feature>
<dbReference type="SUPFAM" id="SSF47648">
    <property type="entry name" value="Nucleoside phosphorylase/phosphoribosyltransferase N-terminal domain"/>
    <property type="match status" value="1"/>
</dbReference>
<evidence type="ECO:0000256" key="2">
    <source>
        <dbReference type="ARBA" id="ARBA00022605"/>
    </source>
</evidence>
<feature type="binding site" evidence="9">
    <location>
        <position position="94"/>
    </location>
    <ligand>
        <name>Mg(2+)</name>
        <dbReference type="ChEBI" id="CHEBI:18420"/>
        <label>1</label>
    </ligand>
</feature>
<dbReference type="EC" id="2.4.2.18" evidence="9"/>
<feature type="binding site" evidence="9">
    <location>
        <position position="113"/>
    </location>
    <ligand>
        <name>anthranilate</name>
        <dbReference type="ChEBI" id="CHEBI:16567"/>
        <label>1</label>
    </ligand>
</feature>
<comment type="subunit">
    <text evidence="9">Homodimer.</text>
</comment>
<feature type="domain" description="Glycosyl transferase family 3 N-terminal" evidence="11">
    <location>
        <begin position="4"/>
        <end position="66"/>
    </location>
</feature>
<dbReference type="Gene3D" id="3.40.1030.10">
    <property type="entry name" value="Nucleoside phosphorylase/phosphoribosyltransferase catalytic domain"/>
    <property type="match status" value="1"/>
</dbReference>
<feature type="domain" description="Glycosyl transferase family 3" evidence="10">
    <location>
        <begin position="76"/>
        <end position="325"/>
    </location>
</feature>
<dbReference type="InterPro" id="IPR036320">
    <property type="entry name" value="Glycosyl_Trfase_fam3_N_dom_sf"/>
</dbReference>
<dbReference type="FunFam" id="3.40.1030.10:FF:000002">
    <property type="entry name" value="Anthranilate phosphoribosyltransferase"/>
    <property type="match status" value="1"/>
</dbReference>
<comment type="caution">
    <text evidence="12">The sequence shown here is derived from an EMBL/GenBank/DDBJ whole genome shotgun (WGS) entry which is preliminary data.</text>
</comment>
<accession>A0A497XQ23</accession>
<comment type="catalytic activity">
    <reaction evidence="7 9">
        <text>N-(5-phospho-beta-D-ribosyl)anthranilate + diphosphate = 5-phospho-alpha-D-ribose 1-diphosphate + anthranilate</text>
        <dbReference type="Rhea" id="RHEA:11768"/>
        <dbReference type="ChEBI" id="CHEBI:16567"/>
        <dbReference type="ChEBI" id="CHEBI:18277"/>
        <dbReference type="ChEBI" id="CHEBI:33019"/>
        <dbReference type="ChEBI" id="CHEBI:58017"/>
        <dbReference type="EC" id="2.4.2.18"/>
    </reaction>
</comment>
<dbReference type="InterPro" id="IPR035902">
    <property type="entry name" value="Nuc_phospho_transferase"/>
</dbReference>
<protein>
    <recommendedName>
        <fullName evidence="9">Anthranilate phosphoribosyltransferase</fullName>
        <ecNumber evidence="9">2.4.2.18</ecNumber>
    </recommendedName>
</protein>
<dbReference type="AlphaFoldDB" id="A0A497XQ23"/>
<keyword evidence="13" id="KW-1185">Reference proteome</keyword>
<feature type="binding site" evidence="9">
    <location>
        <begin position="110"/>
        <end position="118"/>
    </location>
    <ligand>
        <name>5-phospho-alpha-D-ribose 1-diphosphate</name>
        <dbReference type="ChEBI" id="CHEBI:58017"/>
    </ligand>
</feature>
<feature type="binding site" evidence="9">
    <location>
        <begin position="92"/>
        <end position="95"/>
    </location>
    <ligand>
        <name>5-phospho-alpha-D-ribose 1-diphosphate</name>
        <dbReference type="ChEBI" id="CHEBI:58017"/>
    </ligand>
</feature>
<dbReference type="NCBIfam" id="TIGR01245">
    <property type="entry name" value="trpD"/>
    <property type="match status" value="1"/>
</dbReference>
<comment type="cofactor">
    <cofactor evidence="9">
        <name>Mg(2+)</name>
        <dbReference type="ChEBI" id="CHEBI:18420"/>
    </cofactor>
    <text evidence="9">Binds 2 magnesium ions per monomer.</text>
</comment>
<dbReference type="UniPathway" id="UPA00035">
    <property type="reaction ID" value="UER00041"/>
</dbReference>
<dbReference type="GO" id="GO:0000162">
    <property type="term" value="P:L-tryptophan biosynthetic process"/>
    <property type="evidence" value="ECO:0007669"/>
    <property type="project" value="UniProtKB-UniRule"/>
</dbReference>
<dbReference type="InterPro" id="IPR000312">
    <property type="entry name" value="Glycosyl_Trfase_fam3"/>
</dbReference>
<name>A0A497XQ23_9AQUI</name>
<feature type="binding site" evidence="9">
    <location>
        <position position="82"/>
    </location>
    <ligand>
        <name>anthranilate</name>
        <dbReference type="ChEBI" id="CHEBI:16567"/>
        <label>1</label>
    </ligand>
</feature>
<comment type="pathway">
    <text evidence="1 9">Amino-acid biosynthesis; L-tryptophan biosynthesis; L-tryptophan from chorismate: step 2/5.</text>
</comment>
<dbReference type="HAMAP" id="MF_00211">
    <property type="entry name" value="TrpD"/>
    <property type="match status" value="1"/>
</dbReference>
<evidence type="ECO:0000256" key="8">
    <source>
        <dbReference type="ARBA" id="ARBA00061188"/>
    </source>
</evidence>
<keyword evidence="9" id="KW-0460">Magnesium</keyword>
<dbReference type="GO" id="GO:0004048">
    <property type="term" value="F:anthranilate phosphoribosyltransferase activity"/>
    <property type="evidence" value="ECO:0007669"/>
    <property type="project" value="UniProtKB-UniRule"/>
</dbReference>
<organism evidence="12 13">
    <name type="scientific">Hydrogenivirga caldilitoris</name>
    <dbReference type="NCBI Taxonomy" id="246264"/>
    <lineage>
        <taxon>Bacteria</taxon>
        <taxon>Pseudomonadati</taxon>
        <taxon>Aquificota</taxon>
        <taxon>Aquificia</taxon>
        <taxon>Aquificales</taxon>
        <taxon>Aquificaceae</taxon>
        <taxon>Hydrogenivirga</taxon>
    </lineage>
</organism>
<feature type="binding site" evidence="9">
    <location>
        <position position="90"/>
    </location>
    <ligand>
        <name>5-phospho-alpha-D-ribose 1-diphosphate</name>
        <dbReference type="ChEBI" id="CHEBI:58017"/>
    </ligand>
</feature>
<keyword evidence="4 9" id="KW-0808">Transferase</keyword>
<comment type="similarity">
    <text evidence="8">In the C-terminal section; belongs to the anthranilate phosphoribosyltransferase family.</text>
</comment>
<comment type="function">
    <text evidence="9">Catalyzes the transfer of the phosphoribosyl group of 5-phosphorylribose-1-pyrophosphate (PRPP) to anthranilate to yield N-(5'-phosphoribosyl)-anthranilate (PRA).</text>
</comment>
<evidence type="ECO:0000256" key="9">
    <source>
        <dbReference type="HAMAP-Rule" id="MF_00211"/>
    </source>
</evidence>
<dbReference type="PANTHER" id="PTHR43285:SF2">
    <property type="entry name" value="ANTHRANILATE PHOSPHORIBOSYLTRANSFERASE"/>
    <property type="match status" value="1"/>
</dbReference>
<feature type="binding site" evidence="9">
    <location>
        <position position="228"/>
    </location>
    <ligand>
        <name>Mg(2+)</name>
        <dbReference type="ChEBI" id="CHEBI:18420"/>
        <label>2</label>
    </ligand>
</feature>
<dbReference type="EMBL" id="RCCJ01000001">
    <property type="protein sequence ID" value="RLJ71055.1"/>
    <property type="molecule type" value="Genomic_DNA"/>
</dbReference>
<dbReference type="GO" id="GO:0000287">
    <property type="term" value="F:magnesium ion binding"/>
    <property type="evidence" value="ECO:0007669"/>
    <property type="project" value="UniProtKB-UniRule"/>
</dbReference>
<evidence type="ECO:0000256" key="6">
    <source>
        <dbReference type="ARBA" id="ARBA00023141"/>
    </source>
</evidence>
<keyword evidence="9" id="KW-0479">Metal-binding</keyword>
<keyword evidence="6 9" id="KW-0057">Aromatic amino acid biosynthesis</keyword>
<dbReference type="SUPFAM" id="SSF52418">
    <property type="entry name" value="Nucleoside phosphorylase/phosphoribosyltransferase catalytic domain"/>
    <property type="match status" value="1"/>
</dbReference>
<dbReference type="InterPro" id="IPR017459">
    <property type="entry name" value="Glycosyl_Trfase_fam3_N_dom"/>
</dbReference>
<gene>
    <name evidence="9" type="primary">trpD</name>
    <name evidence="12" type="ORF">BCF55_1347</name>
</gene>
<dbReference type="GO" id="GO:0005829">
    <property type="term" value="C:cytosol"/>
    <property type="evidence" value="ECO:0007669"/>
    <property type="project" value="TreeGrafter"/>
</dbReference>